<name>A0A9P0ZR90_CUSEU</name>
<dbReference type="PRINTS" id="PR00404">
    <property type="entry name" value="MADSDOMAIN"/>
</dbReference>
<organism evidence="7 8">
    <name type="scientific">Cuscuta europaea</name>
    <name type="common">European dodder</name>
    <dbReference type="NCBI Taxonomy" id="41803"/>
    <lineage>
        <taxon>Eukaryota</taxon>
        <taxon>Viridiplantae</taxon>
        <taxon>Streptophyta</taxon>
        <taxon>Embryophyta</taxon>
        <taxon>Tracheophyta</taxon>
        <taxon>Spermatophyta</taxon>
        <taxon>Magnoliopsida</taxon>
        <taxon>eudicotyledons</taxon>
        <taxon>Gunneridae</taxon>
        <taxon>Pentapetalae</taxon>
        <taxon>asterids</taxon>
        <taxon>lamiids</taxon>
        <taxon>Solanales</taxon>
        <taxon>Convolvulaceae</taxon>
        <taxon>Cuscuteae</taxon>
        <taxon>Cuscuta</taxon>
        <taxon>Cuscuta subgen. Cuscuta</taxon>
    </lineage>
</organism>
<keyword evidence="8" id="KW-1185">Reference proteome</keyword>
<keyword evidence="3" id="KW-0238">DNA-binding</keyword>
<accession>A0A9P0ZR90</accession>
<evidence type="ECO:0000256" key="4">
    <source>
        <dbReference type="ARBA" id="ARBA00023163"/>
    </source>
</evidence>
<dbReference type="SUPFAM" id="SSF55455">
    <property type="entry name" value="SRF-like"/>
    <property type="match status" value="1"/>
</dbReference>
<evidence type="ECO:0000256" key="3">
    <source>
        <dbReference type="ARBA" id="ARBA00023125"/>
    </source>
</evidence>
<dbReference type="GO" id="GO:0000981">
    <property type="term" value="F:DNA-binding transcription factor activity, RNA polymerase II-specific"/>
    <property type="evidence" value="ECO:0007669"/>
    <property type="project" value="TreeGrafter"/>
</dbReference>
<sequence>MYVILDHIIFIPSTLFSFIMSSNTATKRVNRGRQRIPFTKVEDETNRKVMFSKRRSGLFKKASELCALTGVDIAIVIFSPANKAYSFGNPNLDVVLNRYFGETDTSQENAANEILRAHHEANMSTLTPLISDMESQIDDQMKSGQAYSDAEICRPHLSDLHLDQLKDLKYHMEELRFQTYEKLKEASKSEMVTTPMGIGGVFVPFSCSGINNDGVGPSGTS</sequence>
<evidence type="ECO:0000313" key="7">
    <source>
        <dbReference type="EMBL" id="CAH9111351.1"/>
    </source>
</evidence>
<gene>
    <name evidence="7" type="ORF">CEURO_LOCUS19207</name>
</gene>
<evidence type="ECO:0000256" key="2">
    <source>
        <dbReference type="ARBA" id="ARBA00023015"/>
    </source>
</evidence>
<dbReference type="InterPro" id="IPR002100">
    <property type="entry name" value="TF_MADSbox"/>
</dbReference>
<keyword evidence="4" id="KW-0804">Transcription</keyword>
<comment type="subcellular location">
    <subcellularLocation>
        <location evidence="1">Nucleus</location>
    </subcellularLocation>
</comment>
<dbReference type="PANTHER" id="PTHR11945:SF776">
    <property type="entry name" value="AGAMOUS-LIKE 50-RELATED"/>
    <property type="match status" value="1"/>
</dbReference>
<dbReference type="EMBL" id="CAMAPE010000054">
    <property type="protein sequence ID" value="CAH9111351.1"/>
    <property type="molecule type" value="Genomic_DNA"/>
</dbReference>
<dbReference type="GO" id="GO:0005634">
    <property type="term" value="C:nucleus"/>
    <property type="evidence" value="ECO:0007669"/>
    <property type="project" value="UniProtKB-SubCell"/>
</dbReference>
<dbReference type="Pfam" id="PF00319">
    <property type="entry name" value="SRF-TF"/>
    <property type="match status" value="1"/>
</dbReference>
<evidence type="ECO:0000256" key="5">
    <source>
        <dbReference type="ARBA" id="ARBA00023242"/>
    </source>
</evidence>
<dbReference type="OrthoDB" id="1299282at2759"/>
<evidence type="ECO:0000259" key="6">
    <source>
        <dbReference type="PROSITE" id="PS50066"/>
    </source>
</evidence>
<dbReference type="PANTHER" id="PTHR11945">
    <property type="entry name" value="MADS BOX PROTEIN"/>
    <property type="match status" value="1"/>
</dbReference>
<keyword evidence="5" id="KW-0539">Nucleus</keyword>
<dbReference type="FunFam" id="3.40.1810.10:FF:000006">
    <property type="entry name" value="Agamous-like MADS-box protein AGL62"/>
    <property type="match status" value="1"/>
</dbReference>
<comment type="caution">
    <text evidence="7">The sequence shown here is derived from an EMBL/GenBank/DDBJ whole genome shotgun (WGS) entry which is preliminary data.</text>
</comment>
<reference evidence="7" key="1">
    <citation type="submission" date="2022-07" db="EMBL/GenBank/DDBJ databases">
        <authorList>
            <person name="Macas J."/>
            <person name="Novak P."/>
            <person name="Neumann P."/>
        </authorList>
    </citation>
    <scope>NUCLEOTIDE SEQUENCE</scope>
</reference>
<feature type="domain" description="MADS-box" evidence="6">
    <location>
        <begin position="31"/>
        <end position="91"/>
    </location>
</feature>
<evidence type="ECO:0000313" key="8">
    <source>
        <dbReference type="Proteomes" id="UP001152484"/>
    </source>
</evidence>
<dbReference type="SMART" id="SM00432">
    <property type="entry name" value="MADS"/>
    <property type="match status" value="1"/>
</dbReference>
<dbReference type="Proteomes" id="UP001152484">
    <property type="component" value="Unassembled WGS sequence"/>
</dbReference>
<evidence type="ECO:0000256" key="1">
    <source>
        <dbReference type="ARBA" id="ARBA00004123"/>
    </source>
</evidence>
<proteinExistence type="predicted"/>
<keyword evidence="2" id="KW-0805">Transcription regulation</keyword>
<dbReference type="Gene3D" id="3.40.1810.10">
    <property type="entry name" value="Transcription factor, MADS-box"/>
    <property type="match status" value="1"/>
</dbReference>
<dbReference type="AlphaFoldDB" id="A0A9P0ZR90"/>
<dbReference type="GO" id="GO:0000978">
    <property type="term" value="F:RNA polymerase II cis-regulatory region sequence-specific DNA binding"/>
    <property type="evidence" value="ECO:0007669"/>
    <property type="project" value="TreeGrafter"/>
</dbReference>
<dbReference type="GO" id="GO:0046983">
    <property type="term" value="F:protein dimerization activity"/>
    <property type="evidence" value="ECO:0007669"/>
    <property type="project" value="InterPro"/>
</dbReference>
<dbReference type="PROSITE" id="PS50066">
    <property type="entry name" value="MADS_BOX_2"/>
    <property type="match status" value="1"/>
</dbReference>
<dbReference type="InterPro" id="IPR036879">
    <property type="entry name" value="TF_MADSbox_sf"/>
</dbReference>
<protein>
    <recommendedName>
        <fullName evidence="6">MADS-box domain-containing protein</fullName>
    </recommendedName>
</protein>